<sequence length="397" mass="43896">MTSTPLRVAISGAGVAGPALAHWLLRAGHEPTLIEHSPAFRTGGYVIDFWGVGYRVAQRMGIEQAVRDAGYQVQRLEAVDDAGRVRASMRTDAFERLAGGCFTSLPRGDLAAAVYATVAHRCETLFDDSITAIDAHDDAVGLTLRSGRQRAFDLVIGADGLHSNVRRQVFGPDADYEHYLGCRVAACVVEGYRPRDELVYVTHSAPGKQAARFTLRDNRSLFLFVFRSEETADPGSLQARRQVLRDEFDDAGWECPRMLDAMDRAEDLYFDVVSQVRMPAWSRGRVALVGDAAACISLMGGEGTGLAMTEAYVMTGELLRANGDHRRAFQAYEARLRPLIARKQRAAQGVVNFFAARTHAGIWLRNMGIRAMNLPWLTRLIAGRSVRDDFELPEYDL</sequence>
<proteinExistence type="predicted"/>
<reference evidence="2 3" key="1">
    <citation type="submission" date="2016-02" db="EMBL/GenBank/DDBJ databases">
        <title>Complete genome sequencing and analysis of ATSB10, Dyella thiooxydans isolated from rhizosphere soil of sunflower (Helianthus annuus L.).</title>
        <authorList>
            <person name="Lee Y."/>
            <person name="Hwangbo K."/>
            <person name="Chung H."/>
            <person name="Yoo J."/>
            <person name="Kim K.Y."/>
            <person name="Sa T.M."/>
            <person name="Um Y."/>
            <person name="Madhaiyan M."/>
        </authorList>
    </citation>
    <scope>NUCLEOTIDE SEQUENCE [LARGE SCALE GENOMIC DNA]</scope>
    <source>
        <strain evidence="2 3">ATSB10</strain>
    </source>
</reference>
<keyword evidence="3" id="KW-1185">Reference proteome</keyword>
<evidence type="ECO:0000313" key="2">
    <source>
        <dbReference type="EMBL" id="AND67844.1"/>
    </source>
</evidence>
<dbReference type="KEGG" id="dtx:ATSB10_03900"/>
<dbReference type="NCBIfam" id="NF005761">
    <property type="entry name" value="PRK07588.1"/>
    <property type="match status" value="1"/>
</dbReference>
<dbReference type="AlphaFoldDB" id="A0A160MXV4"/>
<dbReference type="Proteomes" id="UP000077255">
    <property type="component" value="Chromosome"/>
</dbReference>
<evidence type="ECO:0000259" key="1">
    <source>
        <dbReference type="Pfam" id="PF01494"/>
    </source>
</evidence>
<dbReference type="PANTHER" id="PTHR46865">
    <property type="entry name" value="OXIDOREDUCTASE-RELATED"/>
    <property type="match status" value="1"/>
</dbReference>
<gene>
    <name evidence="2" type="ORF">ATSB10_03900</name>
</gene>
<dbReference type="STRING" id="445710.ATSB10_03900"/>
<dbReference type="InterPro" id="IPR002938">
    <property type="entry name" value="FAD-bd"/>
</dbReference>
<dbReference type="PRINTS" id="PR00420">
    <property type="entry name" value="RNGMNOXGNASE"/>
</dbReference>
<dbReference type="EMBL" id="CP014841">
    <property type="protein sequence ID" value="AND67844.1"/>
    <property type="molecule type" value="Genomic_DNA"/>
</dbReference>
<dbReference type="Gene3D" id="3.30.9.10">
    <property type="entry name" value="D-Amino Acid Oxidase, subunit A, domain 2"/>
    <property type="match status" value="1"/>
</dbReference>
<evidence type="ECO:0000313" key="3">
    <source>
        <dbReference type="Proteomes" id="UP000077255"/>
    </source>
</evidence>
<name>A0A160MXV4_9GAMM</name>
<dbReference type="SUPFAM" id="SSF51905">
    <property type="entry name" value="FAD/NAD(P)-binding domain"/>
    <property type="match status" value="1"/>
</dbReference>
<dbReference type="GO" id="GO:0071949">
    <property type="term" value="F:FAD binding"/>
    <property type="evidence" value="ECO:0007669"/>
    <property type="project" value="InterPro"/>
</dbReference>
<dbReference type="PATRIC" id="fig|445710.3.peg.389"/>
<accession>A0A160MXV4</accession>
<organism evidence="2 3">
    <name type="scientific">Dyella thiooxydans</name>
    <dbReference type="NCBI Taxonomy" id="445710"/>
    <lineage>
        <taxon>Bacteria</taxon>
        <taxon>Pseudomonadati</taxon>
        <taxon>Pseudomonadota</taxon>
        <taxon>Gammaproteobacteria</taxon>
        <taxon>Lysobacterales</taxon>
        <taxon>Rhodanobacteraceae</taxon>
        <taxon>Dyella</taxon>
    </lineage>
</organism>
<dbReference type="InterPro" id="IPR051704">
    <property type="entry name" value="FAD_aromatic-hydroxylase"/>
</dbReference>
<dbReference type="InterPro" id="IPR036188">
    <property type="entry name" value="FAD/NAD-bd_sf"/>
</dbReference>
<dbReference type="Gene3D" id="3.50.50.60">
    <property type="entry name" value="FAD/NAD(P)-binding domain"/>
    <property type="match status" value="1"/>
</dbReference>
<dbReference type="PANTHER" id="PTHR46865:SF8">
    <property type="entry name" value="POSSIBLE OXIDOREDUCTASE"/>
    <property type="match status" value="1"/>
</dbReference>
<protein>
    <recommendedName>
        <fullName evidence="1">FAD-binding domain-containing protein</fullName>
    </recommendedName>
</protein>
<feature type="domain" description="FAD-binding" evidence="1">
    <location>
        <begin position="7"/>
        <end position="321"/>
    </location>
</feature>
<dbReference type="Pfam" id="PF01494">
    <property type="entry name" value="FAD_binding_3"/>
    <property type="match status" value="1"/>
</dbReference>
<dbReference type="RefSeq" id="WP_205631084.1">
    <property type="nucleotide sequence ID" value="NZ_CP014841.1"/>
</dbReference>